<evidence type="ECO:0008006" key="4">
    <source>
        <dbReference type="Google" id="ProtNLM"/>
    </source>
</evidence>
<dbReference type="RefSeq" id="WP_148698717.1">
    <property type="nucleotide sequence ID" value="NZ_CP017834.1"/>
</dbReference>
<dbReference type="EMBL" id="CP017834">
    <property type="protein sequence ID" value="APJ04956.1"/>
    <property type="molecule type" value="Genomic_DNA"/>
</dbReference>
<dbReference type="STRING" id="1915309.AXG55_14065"/>
<evidence type="ECO:0000313" key="2">
    <source>
        <dbReference type="EMBL" id="APJ04956.1"/>
    </source>
</evidence>
<sequence length="404" mass="46599">MSGSHNKVTLTKENASLPPDHLFAKLPLAGTAIGLISLLVAFMLGKSNIEYFFFSFHVWWLFFLSIAIGAVFFVLIQFATKAGWSVVVRRMAENIAMTMPLFFILLIVMGFGTSTLYHHWTSHEALADKVIQSKQWYLNIPFFYIRAVFYLAIFTWAAIYFAKNSAKQDETGNHEITYRLQNASYPFLIVLGFCVTFAAFDWIMSINPHWYSTIFGLYFFASCYMVFFAALTIVTRLLHNVKTLNEVITIEHYHDLGKLVFGHSCFWAYAAFVQYLLIWYGNIPEETEWYAVRESHGWAYVLALLSIGHFIVPFFFLMARKAKRSRTMVVAVSVWMLIMHFIDLYWLVMPSKYEEGPQFGMIDIFCFLGIGGLFIAFFAAVTRKKALVPIKDPRLPESLTYENV</sequence>
<name>A0A1L4D408_9BACT</name>
<keyword evidence="3" id="KW-1185">Reference proteome</keyword>
<feature type="transmembrane region" description="Helical" evidence="1">
    <location>
        <begin position="57"/>
        <end position="80"/>
    </location>
</feature>
<dbReference type="PANTHER" id="PTHR43044">
    <property type="match status" value="1"/>
</dbReference>
<protein>
    <recommendedName>
        <fullName evidence="4">Quinol:cytochrome C oxidoreductase</fullName>
    </recommendedName>
</protein>
<feature type="transmembrane region" description="Helical" evidence="1">
    <location>
        <begin position="259"/>
        <end position="278"/>
    </location>
</feature>
<feature type="transmembrane region" description="Helical" evidence="1">
    <location>
        <begin position="183"/>
        <end position="203"/>
    </location>
</feature>
<feature type="transmembrane region" description="Helical" evidence="1">
    <location>
        <begin position="329"/>
        <end position="348"/>
    </location>
</feature>
<organism evidence="2 3">
    <name type="scientific">Silvanigrella aquatica</name>
    <dbReference type="NCBI Taxonomy" id="1915309"/>
    <lineage>
        <taxon>Bacteria</taxon>
        <taxon>Pseudomonadati</taxon>
        <taxon>Bdellovibrionota</taxon>
        <taxon>Oligoflexia</taxon>
        <taxon>Silvanigrellales</taxon>
        <taxon>Silvanigrellaceae</taxon>
        <taxon>Silvanigrella</taxon>
    </lineage>
</organism>
<feature type="transmembrane region" description="Helical" evidence="1">
    <location>
        <begin position="360"/>
        <end position="381"/>
    </location>
</feature>
<evidence type="ECO:0000256" key="1">
    <source>
        <dbReference type="SAM" id="Phobius"/>
    </source>
</evidence>
<keyword evidence="1" id="KW-0472">Membrane</keyword>
<dbReference type="AlphaFoldDB" id="A0A1L4D408"/>
<feature type="transmembrane region" description="Helical" evidence="1">
    <location>
        <begin position="215"/>
        <end position="238"/>
    </location>
</feature>
<evidence type="ECO:0000313" key="3">
    <source>
        <dbReference type="Proteomes" id="UP000184731"/>
    </source>
</evidence>
<feature type="transmembrane region" description="Helical" evidence="1">
    <location>
        <begin position="298"/>
        <end position="317"/>
    </location>
</feature>
<feature type="transmembrane region" description="Helical" evidence="1">
    <location>
        <begin position="101"/>
        <end position="120"/>
    </location>
</feature>
<dbReference type="Proteomes" id="UP000184731">
    <property type="component" value="Chromosome"/>
</dbReference>
<feature type="transmembrane region" description="Helical" evidence="1">
    <location>
        <begin position="140"/>
        <end position="162"/>
    </location>
</feature>
<dbReference type="PANTHER" id="PTHR43044:SF1">
    <property type="entry name" value="QUINOL:CYTOCHROME C OXIDOREDUCTASE QUINONE-BINDING SUBUNIT 2"/>
    <property type="match status" value="1"/>
</dbReference>
<keyword evidence="1" id="KW-0812">Transmembrane</keyword>
<dbReference type="OrthoDB" id="5288679at2"/>
<keyword evidence="1" id="KW-1133">Transmembrane helix</keyword>
<accession>A0A1L4D408</accession>
<feature type="transmembrane region" description="Helical" evidence="1">
    <location>
        <begin position="22"/>
        <end position="45"/>
    </location>
</feature>
<dbReference type="KEGG" id="saqi:AXG55_14065"/>
<reference evidence="2 3" key="1">
    <citation type="submission" date="2016-10" db="EMBL/GenBank/DDBJ databases">
        <title>Silvanigrella aquatica sp. nov., isolated from a freshwater lake located in the Black Forest, Germany, description of Silvanigrellaceae fam. nov., Silvanigrellales ord. nov., reclassification of the order Bdellovibrionales in the class Oligoflexia, reclassification of the families Bacteriovoracaceae and Halobacteriovoraceae in the new order Bacteriovoracales ord. nov., and reclassification of the family Pseudobacteriovoracaceae in the order Oligoflexiales.</title>
        <authorList>
            <person name="Hahn M.W."/>
            <person name="Schmidt J."/>
            <person name="Koll U."/>
            <person name="Rohde M."/>
            <person name="Verbag S."/>
            <person name="Pitt A."/>
            <person name="Nakai R."/>
            <person name="Naganuma T."/>
            <person name="Lang E."/>
        </authorList>
    </citation>
    <scope>NUCLEOTIDE SEQUENCE [LARGE SCALE GENOMIC DNA]</scope>
    <source>
        <strain evidence="2 3">MWH-Nonnen-W8red</strain>
    </source>
</reference>
<proteinExistence type="predicted"/>
<gene>
    <name evidence="2" type="ORF">AXG55_14065</name>
</gene>